<evidence type="ECO:0000256" key="7">
    <source>
        <dbReference type="SAM" id="SignalP"/>
    </source>
</evidence>
<dbReference type="STRING" id="709839.TSA66_17930"/>
<comment type="caution">
    <text evidence="9">The sequence shown here is derived from an EMBL/GenBank/DDBJ whole genome shotgun (WGS) entry which is preliminary data.</text>
</comment>
<reference evidence="9 10" key="1">
    <citation type="submission" date="2014-12" db="EMBL/GenBank/DDBJ databases">
        <title>Denitrispirillum autotrophicum gen. nov., sp. nov., Denitrifying, Facultatively Autotrophic Bacteria Isolated from Rice Paddy Soil.</title>
        <authorList>
            <person name="Ishii S."/>
            <person name="Ashida N."/>
            <person name="Ohno H."/>
            <person name="Otsuka S."/>
            <person name="Yokota A."/>
            <person name="Senoo K."/>
        </authorList>
    </citation>
    <scope>NUCLEOTIDE SEQUENCE [LARGE SCALE GENOMIC DNA]</scope>
    <source>
        <strain evidence="9 10">TSA66</strain>
    </source>
</reference>
<gene>
    <name evidence="9" type="ORF">TSA66_17930</name>
</gene>
<feature type="chain" id="PRO_5002146073" evidence="7">
    <location>
        <begin position="25"/>
        <end position="276"/>
    </location>
</feature>
<dbReference type="InterPro" id="IPR001915">
    <property type="entry name" value="Peptidase_M48"/>
</dbReference>
<evidence type="ECO:0000313" key="10">
    <source>
        <dbReference type="Proteomes" id="UP000031572"/>
    </source>
</evidence>
<evidence type="ECO:0000256" key="6">
    <source>
        <dbReference type="RuleBase" id="RU003983"/>
    </source>
</evidence>
<comment type="cofactor">
    <cofactor evidence="6">
        <name>Zn(2+)</name>
        <dbReference type="ChEBI" id="CHEBI:29105"/>
    </cofactor>
    <text evidence="6">Binds 1 zinc ion per subunit.</text>
</comment>
<protein>
    <submittedName>
        <fullName evidence="9">Peptidase M48</fullName>
    </submittedName>
</protein>
<dbReference type="GO" id="GO:0051603">
    <property type="term" value="P:proteolysis involved in protein catabolic process"/>
    <property type="evidence" value="ECO:0007669"/>
    <property type="project" value="TreeGrafter"/>
</dbReference>
<keyword evidence="1 6" id="KW-0645">Protease</keyword>
<accession>A0A0C2BLX4</accession>
<dbReference type="PANTHER" id="PTHR22726">
    <property type="entry name" value="METALLOENDOPEPTIDASE OMA1"/>
    <property type="match status" value="1"/>
</dbReference>
<dbReference type="GO" id="GO:0016020">
    <property type="term" value="C:membrane"/>
    <property type="evidence" value="ECO:0007669"/>
    <property type="project" value="TreeGrafter"/>
</dbReference>
<keyword evidence="4 6" id="KW-0862">Zinc</keyword>
<evidence type="ECO:0000313" key="9">
    <source>
        <dbReference type="EMBL" id="KIF82255.1"/>
    </source>
</evidence>
<feature type="signal peptide" evidence="7">
    <location>
        <begin position="1"/>
        <end position="24"/>
    </location>
</feature>
<dbReference type="Gene3D" id="3.30.2010.10">
    <property type="entry name" value="Metalloproteases ('zincins'), catalytic domain"/>
    <property type="match status" value="1"/>
</dbReference>
<comment type="similarity">
    <text evidence="6">Belongs to the peptidase M48 family.</text>
</comment>
<evidence type="ECO:0000256" key="2">
    <source>
        <dbReference type="ARBA" id="ARBA00022723"/>
    </source>
</evidence>
<dbReference type="OrthoDB" id="9810445at2"/>
<keyword evidence="2" id="KW-0479">Metal-binding</keyword>
<keyword evidence="7" id="KW-0732">Signal</keyword>
<keyword evidence="5 6" id="KW-0482">Metalloprotease</keyword>
<organism evidence="9 10">
    <name type="scientific">Noviherbaspirillum autotrophicum</name>
    <dbReference type="NCBI Taxonomy" id="709839"/>
    <lineage>
        <taxon>Bacteria</taxon>
        <taxon>Pseudomonadati</taxon>
        <taxon>Pseudomonadota</taxon>
        <taxon>Betaproteobacteria</taxon>
        <taxon>Burkholderiales</taxon>
        <taxon>Oxalobacteraceae</taxon>
        <taxon>Noviherbaspirillum</taxon>
    </lineage>
</organism>
<feature type="domain" description="Peptidase M48" evidence="8">
    <location>
        <begin position="78"/>
        <end position="261"/>
    </location>
</feature>
<dbReference type="CDD" id="cd07331">
    <property type="entry name" value="M48C_Oma1_like"/>
    <property type="match status" value="1"/>
</dbReference>
<name>A0A0C2BLX4_9BURK</name>
<dbReference type="Pfam" id="PF01435">
    <property type="entry name" value="Peptidase_M48"/>
    <property type="match status" value="1"/>
</dbReference>
<dbReference type="AlphaFoldDB" id="A0A0C2BLX4"/>
<proteinExistence type="inferred from homology"/>
<evidence type="ECO:0000256" key="1">
    <source>
        <dbReference type="ARBA" id="ARBA00022670"/>
    </source>
</evidence>
<dbReference type="PROSITE" id="PS51257">
    <property type="entry name" value="PROKAR_LIPOPROTEIN"/>
    <property type="match status" value="1"/>
</dbReference>
<dbReference type="Proteomes" id="UP000031572">
    <property type="component" value="Unassembled WGS sequence"/>
</dbReference>
<dbReference type="GO" id="GO:0046872">
    <property type="term" value="F:metal ion binding"/>
    <property type="evidence" value="ECO:0007669"/>
    <property type="project" value="UniProtKB-KW"/>
</dbReference>
<dbReference type="EMBL" id="JWJG01000028">
    <property type="protein sequence ID" value="KIF82255.1"/>
    <property type="molecule type" value="Genomic_DNA"/>
</dbReference>
<evidence type="ECO:0000256" key="5">
    <source>
        <dbReference type="ARBA" id="ARBA00023049"/>
    </source>
</evidence>
<evidence type="ECO:0000259" key="8">
    <source>
        <dbReference type="Pfam" id="PF01435"/>
    </source>
</evidence>
<sequence length="276" mass="30351">MKTAMRGPLWKRMLAAAMMLSLVACETVQTTQGGAVGVTREQRMVVPAAEIQEAASQEYAQVMNEARSKGLLNRNSAQVQRVRNIVNRLIPQTAVFRPDALQWSWEANVLTSPEVNAWAMPGGKIAVYTGLIEQLHATDEELAAVLGHEIAHALREHSRERASEQMVAGSLIQIGSELLGLGDVGQKGAEYAYMGLVGLPHSRNQESEADRIGVELAARAGYDPRAAISLWQKMAQVGGAEPIKFLSTHPPREDRLNDLTNYSQRVMPLYEQARKK</sequence>
<dbReference type="PANTHER" id="PTHR22726:SF1">
    <property type="entry name" value="METALLOENDOPEPTIDASE OMA1, MITOCHONDRIAL"/>
    <property type="match status" value="1"/>
</dbReference>
<keyword evidence="3 6" id="KW-0378">Hydrolase</keyword>
<keyword evidence="10" id="KW-1185">Reference proteome</keyword>
<dbReference type="InterPro" id="IPR051156">
    <property type="entry name" value="Mito/Outer_Membr_Metalloprot"/>
</dbReference>
<dbReference type="GO" id="GO:0004222">
    <property type="term" value="F:metalloendopeptidase activity"/>
    <property type="evidence" value="ECO:0007669"/>
    <property type="project" value="InterPro"/>
</dbReference>
<evidence type="ECO:0000256" key="3">
    <source>
        <dbReference type="ARBA" id="ARBA00022801"/>
    </source>
</evidence>
<evidence type="ECO:0000256" key="4">
    <source>
        <dbReference type="ARBA" id="ARBA00022833"/>
    </source>
</evidence>